<dbReference type="PANTHER" id="PTHR45348">
    <property type="entry name" value="HYPOTHETICAL OXIDOREDUCTASE (EUROFUNG)"/>
    <property type="match status" value="1"/>
</dbReference>
<dbReference type="InterPro" id="IPR047122">
    <property type="entry name" value="Trans-enoyl_RdTase-like"/>
</dbReference>
<dbReference type="EMBL" id="JACGCI010000030">
    <property type="protein sequence ID" value="KAF6755349.1"/>
    <property type="molecule type" value="Genomic_DNA"/>
</dbReference>
<accession>A0A8H6HYA6</accession>
<comment type="caution">
    <text evidence="1">The sequence shown here is derived from an EMBL/GenBank/DDBJ whole genome shotgun (WGS) entry which is preliminary data.</text>
</comment>
<dbReference type="Proteomes" id="UP000521943">
    <property type="component" value="Unassembled WGS sequence"/>
</dbReference>
<dbReference type="InterPro" id="IPR036291">
    <property type="entry name" value="NAD(P)-bd_dom_sf"/>
</dbReference>
<organism evidence="1 2">
    <name type="scientific">Ephemerocybe angulata</name>
    <dbReference type="NCBI Taxonomy" id="980116"/>
    <lineage>
        <taxon>Eukaryota</taxon>
        <taxon>Fungi</taxon>
        <taxon>Dikarya</taxon>
        <taxon>Basidiomycota</taxon>
        <taxon>Agaricomycotina</taxon>
        <taxon>Agaricomycetes</taxon>
        <taxon>Agaricomycetidae</taxon>
        <taxon>Agaricales</taxon>
        <taxon>Agaricineae</taxon>
        <taxon>Psathyrellaceae</taxon>
        <taxon>Ephemerocybe</taxon>
    </lineage>
</organism>
<reference evidence="1 2" key="1">
    <citation type="submission" date="2020-07" db="EMBL/GenBank/DDBJ databases">
        <title>Comparative genomics of pyrophilous fungi reveals a link between fire events and developmental genes.</title>
        <authorList>
            <consortium name="DOE Joint Genome Institute"/>
            <person name="Steindorff A.S."/>
            <person name="Carver A."/>
            <person name="Calhoun S."/>
            <person name="Stillman K."/>
            <person name="Liu H."/>
            <person name="Lipzen A."/>
            <person name="Pangilinan J."/>
            <person name="Labutti K."/>
            <person name="Bruns T.D."/>
            <person name="Grigoriev I.V."/>
        </authorList>
    </citation>
    <scope>NUCLEOTIDE SEQUENCE [LARGE SCALE GENOMIC DNA]</scope>
    <source>
        <strain evidence="1 2">CBS 144469</strain>
    </source>
</reference>
<evidence type="ECO:0000313" key="2">
    <source>
        <dbReference type="Proteomes" id="UP000521943"/>
    </source>
</evidence>
<evidence type="ECO:0008006" key="3">
    <source>
        <dbReference type="Google" id="ProtNLM"/>
    </source>
</evidence>
<gene>
    <name evidence="1" type="ORF">DFP72DRAFT_1067641</name>
</gene>
<evidence type="ECO:0000313" key="1">
    <source>
        <dbReference type="EMBL" id="KAF6755349.1"/>
    </source>
</evidence>
<protein>
    <recommendedName>
        <fullName evidence="3">Alcohol dehydrogenase-like C-terminal domain-containing protein</fullName>
    </recommendedName>
</protein>
<proteinExistence type="predicted"/>
<sequence length="167" mass="18115">MFTKVLRQWCIVIQLAKISGFNYIITTTPLKHTEYLKSYGATHVIDRILPLDAFLAALKEIGIEGLPARIEYAYDAIGDVEASFRFALVPGGTRPARFTVEKMNPLHVEYIRALFGAVTGSFGVGCAQGKSHGGAPWGLAGIPEGLKRLEANQVSGLKLVARPDETA</sequence>
<keyword evidence="2" id="KW-1185">Reference proteome</keyword>
<dbReference type="SUPFAM" id="SSF51735">
    <property type="entry name" value="NAD(P)-binding Rossmann-fold domains"/>
    <property type="match status" value="1"/>
</dbReference>
<dbReference type="OrthoDB" id="2677978at2759"/>
<dbReference type="AlphaFoldDB" id="A0A8H6HYA6"/>
<dbReference type="Gene3D" id="3.40.50.720">
    <property type="entry name" value="NAD(P)-binding Rossmann-like Domain"/>
    <property type="match status" value="1"/>
</dbReference>
<name>A0A8H6HYA6_9AGAR</name>
<dbReference type="GO" id="GO:0016651">
    <property type="term" value="F:oxidoreductase activity, acting on NAD(P)H"/>
    <property type="evidence" value="ECO:0007669"/>
    <property type="project" value="InterPro"/>
</dbReference>